<dbReference type="PANTHER" id="PTHR43510:SF1">
    <property type="entry name" value="AMINOTRANSFERASE FUNCTION, HYPOTHETICAL (EUROFUNG)"/>
    <property type="match status" value="1"/>
</dbReference>
<dbReference type="PANTHER" id="PTHR43510">
    <property type="entry name" value="AMINOTRANSFERASE FUNCTION, HYPOTHETICAL (EUROFUNG)"/>
    <property type="match status" value="1"/>
</dbReference>
<dbReference type="InterPro" id="IPR000847">
    <property type="entry name" value="LysR_HTH_N"/>
</dbReference>
<evidence type="ECO:0000256" key="5">
    <source>
        <dbReference type="RuleBase" id="RU000481"/>
    </source>
</evidence>
<dbReference type="NCBIfam" id="NF005593">
    <property type="entry name" value="PRK07324.1"/>
    <property type="match status" value="1"/>
</dbReference>
<evidence type="ECO:0000256" key="4">
    <source>
        <dbReference type="ARBA" id="ARBA00023163"/>
    </source>
</evidence>
<dbReference type="Gene3D" id="3.40.190.290">
    <property type="match status" value="1"/>
</dbReference>
<dbReference type="InterPro" id="IPR036388">
    <property type="entry name" value="WH-like_DNA-bd_sf"/>
</dbReference>
<evidence type="ECO:0000259" key="6">
    <source>
        <dbReference type="PROSITE" id="PS50931"/>
    </source>
</evidence>
<keyword evidence="5 7" id="KW-0032">Aminotransferase</keyword>
<dbReference type="EC" id="2.6.1.-" evidence="5"/>
<reference evidence="7 8" key="1">
    <citation type="submission" date="2018-03" db="EMBL/GenBank/DDBJ databases">
        <title>Brevisbacillus phylogenomics.</title>
        <authorList>
            <person name="Dunlap C."/>
        </authorList>
    </citation>
    <scope>NUCLEOTIDE SEQUENCE [LARGE SCALE GENOMIC DNA]</scope>
    <source>
        <strain evidence="7 8">NRRL B-41110</strain>
    </source>
</reference>
<dbReference type="Pfam" id="PF03466">
    <property type="entry name" value="LysR_substrate"/>
    <property type="match status" value="1"/>
</dbReference>
<dbReference type="InterPro" id="IPR005119">
    <property type="entry name" value="LysR_subst-bd"/>
</dbReference>
<feature type="domain" description="HTH lysR-type" evidence="6">
    <location>
        <begin position="369"/>
        <end position="426"/>
    </location>
</feature>
<evidence type="ECO:0000256" key="3">
    <source>
        <dbReference type="ARBA" id="ARBA00023125"/>
    </source>
</evidence>
<dbReference type="Gene3D" id="3.40.640.10">
    <property type="entry name" value="Type I PLP-dependent aspartate aminotransferase-like (Major domain)"/>
    <property type="match status" value="1"/>
</dbReference>
<evidence type="ECO:0000256" key="2">
    <source>
        <dbReference type="ARBA" id="ARBA00023015"/>
    </source>
</evidence>
<gene>
    <name evidence="7" type="ORF">C7R92_10680</name>
</gene>
<dbReference type="InterPro" id="IPR015422">
    <property type="entry name" value="PyrdxlP-dep_Trfase_small"/>
</dbReference>
<organism evidence="7 8">
    <name type="scientific">Brevibacillus porteri</name>
    <dbReference type="NCBI Taxonomy" id="2126350"/>
    <lineage>
        <taxon>Bacteria</taxon>
        <taxon>Bacillati</taxon>
        <taxon>Bacillota</taxon>
        <taxon>Bacilli</taxon>
        <taxon>Bacillales</taxon>
        <taxon>Paenibacillaceae</taxon>
        <taxon>Brevibacillus</taxon>
    </lineage>
</organism>
<dbReference type="PRINTS" id="PR00039">
    <property type="entry name" value="HTHLYSR"/>
</dbReference>
<comment type="caution">
    <text evidence="7">The sequence shown here is derived from an EMBL/GenBank/DDBJ whole genome shotgun (WGS) entry which is preliminary data.</text>
</comment>
<dbReference type="Pfam" id="PF00126">
    <property type="entry name" value="HTH_1"/>
    <property type="match status" value="1"/>
</dbReference>
<proteinExistence type="inferred from homology"/>
<accession>A0ABX5FS63</accession>
<dbReference type="SUPFAM" id="SSF53850">
    <property type="entry name" value="Periplasmic binding protein-like II"/>
    <property type="match status" value="1"/>
</dbReference>
<dbReference type="CDD" id="cd00609">
    <property type="entry name" value="AAT_like"/>
    <property type="match status" value="1"/>
</dbReference>
<dbReference type="Proteomes" id="UP000241645">
    <property type="component" value="Unassembled WGS sequence"/>
</dbReference>
<dbReference type="InterPro" id="IPR015424">
    <property type="entry name" value="PyrdxlP-dep_Trfase"/>
</dbReference>
<keyword evidence="3" id="KW-0238">DNA-binding</keyword>
<dbReference type="GeneID" id="95754798"/>
<evidence type="ECO:0000313" key="8">
    <source>
        <dbReference type="Proteomes" id="UP000241645"/>
    </source>
</evidence>
<keyword evidence="5" id="KW-0808">Transferase</keyword>
<keyword evidence="2" id="KW-0805">Transcription regulation</keyword>
<dbReference type="GO" id="GO:0008483">
    <property type="term" value="F:transaminase activity"/>
    <property type="evidence" value="ECO:0007669"/>
    <property type="project" value="UniProtKB-KW"/>
</dbReference>
<keyword evidence="4" id="KW-0804">Transcription</keyword>
<comment type="similarity">
    <text evidence="1">Belongs to the LysR transcriptional regulatory family.</text>
</comment>
<dbReference type="EMBL" id="PXZO01000017">
    <property type="protein sequence ID" value="PSK11386.1"/>
    <property type="molecule type" value="Genomic_DNA"/>
</dbReference>
<comment type="cofactor">
    <cofactor evidence="5">
        <name>pyridoxal 5'-phosphate</name>
        <dbReference type="ChEBI" id="CHEBI:597326"/>
    </cofactor>
</comment>
<dbReference type="Gene3D" id="1.10.10.10">
    <property type="entry name" value="Winged helix-like DNA-binding domain superfamily/Winged helix DNA-binding domain"/>
    <property type="match status" value="1"/>
</dbReference>
<dbReference type="Pfam" id="PF00155">
    <property type="entry name" value="Aminotran_1_2"/>
    <property type="match status" value="1"/>
</dbReference>
<comment type="similarity">
    <text evidence="5">Belongs to the class-I pyridoxal-phosphate-dependent aminotransferase family.</text>
</comment>
<evidence type="ECO:0000313" key="7">
    <source>
        <dbReference type="EMBL" id="PSK11386.1"/>
    </source>
</evidence>
<name>A0ABX5FS63_9BACL</name>
<sequence length="661" mass="74318">MRIAPFKVEEWMNAYEMEAVYNIAETCVDSLTVEELIRLSDEPEDFFREMAQKKLTYGHIEGSPEFRSLVASMYQTMKPDNILAMNGAIGANFLTLFSLVAPGDEVITVHPTYQQIYSVPESFGAQVKLLRLLPENDFLPDPVELRSLITDKTKLICINNPNNPSGALMGEGLLREIVEIARSVDAYLLCDEVYRNLHQDPEVVVPSIVDLYEKGIATSSMSKVFSLAGLRLGWIAAPQDVIKSCFQHRDYTTISCGMLDDMLAVHALKNRDKIMERSLKIVRDNLQILDKWVAKEPLVSYVKPQAGTTAMLKYELDIPSETFCIDLFKTTGAFLTPGSCFDMEGWLRIGYACSTEVLQVGLSKVSEFLESRNLKTFQVVAEHLNLTKAAEQLGYSQPTITLQIQALERELGHPLLNRVGKRTFLTPAGKIVKQHTDQLFYVLQHMAEGLNHLDMPVGPLVVAAPEFYCIQYMPQILKAYVETHPQVNLQVISCTSQETLKKIQAHEADIGIIAGITSQPGMDSSVVDLEQFTLIASPDLMKDKTLAEALVTFPFLSYQEGCNLDEFITQCLLELNYIPPSVIKCSSEETIKRSVLNQTGIALLSKVLVEKELRTGELMELYRFSKKAETSLVCLGRRREEPAIQTFMELVKDIWLSVREE</sequence>
<dbReference type="SUPFAM" id="SSF46785">
    <property type="entry name" value="Winged helix' DNA-binding domain"/>
    <property type="match status" value="1"/>
</dbReference>
<keyword evidence="8" id="KW-1185">Reference proteome</keyword>
<dbReference type="Gene3D" id="3.90.1150.10">
    <property type="entry name" value="Aspartate Aminotransferase, domain 1"/>
    <property type="match status" value="1"/>
</dbReference>
<dbReference type="PROSITE" id="PS50931">
    <property type="entry name" value="HTH_LYSR"/>
    <property type="match status" value="1"/>
</dbReference>
<dbReference type="RefSeq" id="WP_106834237.1">
    <property type="nucleotide sequence ID" value="NZ_JARMEW010000008.1"/>
</dbReference>
<dbReference type="InterPro" id="IPR004838">
    <property type="entry name" value="NHTrfase_class1_PyrdxlP-BS"/>
</dbReference>
<dbReference type="CDD" id="cd05466">
    <property type="entry name" value="PBP2_LTTR_substrate"/>
    <property type="match status" value="1"/>
</dbReference>
<dbReference type="InterPro" id="IPR015421">
    <property type="entry name" value="PyrdxlP-dep_Trfase_major"/>
</dbReference>
<protein>
    <recommendedName>
        <fullName evidence="5">Aminotransferase</fullName>
        <ecNumber evidence="5">2.6.1.-</ecNumber>
    </recommendedName>
</protein>
<dbReference type="InterPro" id="IPR004839">
    <property type="entry name" value="Aminotransferase_I/II_large"/>
</dbReference>
<dbReference type="PROSITE" id="PS00105">
    <property type="entry name" value="AA_TRANSFER_CLASS_1"/>
    <property type="match status" value="1"/>
</dbReference>
<dbReference type="SUPFAM" id="SSF53383">
    <property type="entry name" value="PLP-dependent transferases"/>
    <property type="match status" value="1"/>
</dbReference>
<dbReference type="InterPro" id="IPR036390">
    <property type="entry name" value="WH_DNA-bd_sf"/>
</dbReference>
<evidence type="ECO:0000256" key="1">
    <source>
        <dbReference type="ARBA" id="ARBA00009437"/>
    </source>
</evidence>